<evidence type="ECO:0000256" key="11">
    <source>
        <dbReference type="ARBA" id="ARBA00022989"/>
    </source>
</evidence>
<keyword evidence="12" id="KW-0346">Stress response</keyword>
<dbReference type="GO" id="GO:0005886">
    <property type="term" value="C:plasma membrane"/>
    <property type="evidence" value="ECO:0007669"/>
    <property type="project" value="UniProtKB-SubCell"/>
</dbReference>
<keyword evidence="7 17" id="KW-0812">Transmembrane</keyword>
<evidence type="ECO:0000256" key="16">
    <source>
        <dbReference type="ARBA" id="ARBA00023201"/>
    </source>
</evidence>
<dbReference type="InterPro" id="IPR002048">
    <property type="entry name" value="EF_hand_dom"/>
</dbReference>
<keyword evidence="11 17" id="KW-1133">Transmembrane helix</keyword>
<evidence type="ECO:0000256" key="5">
    <source>
        <dbReference type="ARBA" id="ARBA00022475"/>
    </source>
</evidence>
<evidence type="ECO:0000256" key="13">
    <source>
        <dbReference type="ARBA" id="ARBA00023053"/>
    </source>
</evidence>
<feature type="transmembrane region" description="Helical" evidence="17">
    <location>
        <begin position="553"/>
        <end position="573"/>
    </location>
</feature>
<evidence type="ECO:0000256" key="3">
    <source>
        <dbReference type="ARBA" id="ARBA00022448"/>
    </source>
</evidence>
<evidence type="ECO:0000259" key="19">
    <source>
        <dbReference type="PROSITE" id="PS50222"/>
    </source>
</evidence>
<evidence type="ECO:0000256" key="9">
    <source>
        <dbReference type="ARBA" id="ARBA00022737"/>
    </source>
</evidence>
<evidence type="ECO:0000256" key="7">
    <source>
        <dbReference type="ARBA" id="ARBA00022692"/>
    </source>
</evidence>
<dbReference type="Pfam" id="PF13499">
    <property type="entry name" value="EF-hand_7"/>
    <property type="match status" value="1"/>
</dbReference>
<dbReference type="AlphaFoldDB" id="A0A8B8N889"/>
<sequence length="576" mass="63317">MAKTRVLQFLLPVILLSLISHVQTRKIEENSASDIIFEAVQHIKQPVLFLSRLVSSDDCDLTYGFLPCTTTVWGNVFLILVYGYLMFLAAKLLSNGSEILLQILGPGIIGGLFLPILSSLPDATIILASGISGSTEEAQSQVSVGMGLLAGSTVMLLTVLWGTCIIVGKCDIENSTTVDKKDTKLFSLAGSGVSTDIWTSYAARIMMISIIPFIIVQLPEIFGASSLSRAAVLVSFIVSICLLLSYSLYQIFQPRIQKRRIAYAMHKRVISGLLQQLRARTLGKLVTEEGKPNTVVLEKLFKKLDVDSNGYLSPAELRALIVGIQIEEVEIDMDDAVDKVIEDFDSSRDSKLESTEFIEGISKWLRRARRAAAGAHADDDISLTSRLLSNFDERTEQQLDQLVDQEDELAVDDVANVKWNTAKAILMLLLGTAIAAVTADPLVDAVDNFSTATSIPSFFVSFVILPFACSSEIVSCLMFSSRKKKRTMSLTYSEIYGSVTMGNVLSLAVFLGLVYVRQLTWDFFSEVLVTVIVCILMGAIASFRTTFPLWMSFLAYALYPLSLLLVYVLDYVLGLS</sequence>
<dbReference type="OrthoDB" id="26525at2759"/>
<feature type="transmembrane region" description="Helical" evidence="17">
    <location>
        <begin position="523"/>
        <end position="541"/>
    </location>
</feature>
<keyword evidence="13" id="KW-0915">Sodium</keyword>
<feature type="transmembrane region" description="Helical" evidence="17">
    <location>
        <begin position="230"/>
        <end position="249"/>
    </location>
</feature>
<dbReference type="GO" id="GO:0006814">
    <property type="term" value="P:sodium ion transport"/>
    <property type="evidence" value="ECO:0007669"/>
    <property type="project" value="UniProtKB-KW"/>
</dbReference>
<keyword evidence="14" id="KW-0406">Ion transport</keyword>
<proteinExistence type="inferred from homology"/>
<keyword evidence="16" id="KW-0739">Sodium transport</keyword>
<dbReference type="PROSITE" id="PS00018">
    <property type="entry name" value="EF_HAND_1"/>
    <property type="match status" value="1"/>
</dbReference>
<keyword evidence="10" id="KW-0106">Calcium</keyword>
<accession>A0A8B8N889</accession>
<evidence type="ECO:0000313" key="21">
    <source>
        <dbReference type="RefSeq" id="XP_030518641.1"/>
    </source>
</evidence>
<organism evidence="20 21">
    <name type="scientific">Rhodamnia argentea</name>
    <dbReference type="NCBI Taxonomy" id="178133"/>
    <lineage>
        <taxon>Eukaryota</taxon>
        <taxon>Viridiplantae</taxon>
        <taxon>Streptophyta</taxon>
        <taxon>Embryophyta</taxon>
        <taxon>Tracheophyta</taxon>
        <taxon>Spermatophyta</taxon>
        <taxon>Magnoliopsida</taxon>
        <taxon>eudicotyledons</taxon>
        <taxon>Gunneridae</taxon>
        <taxon>Pentapetalae</taxon>
        <taxon>rosids</taxon>
        <taxon>malvids</taxon>
        <taxon>Myrtales</taxon>
        <taxon>Myrtaceae</taxon>
        <taxon>Myrtoideae</taxon>
        <taxon>Myrteae</taxon>
        <taxon>Australasian group</taxon>
        <taxon>Rhodamnia</taxon>
    </lineage>
</organism>
<gene>
    <name evidence="21" type="primary">LOC115732116</name>
</gene>
<dbReference type="InterPro" id="IPR018247">
    <property type="entry name" value="EF_Hand_1_Ca_BS"/>
</dbReference>
<dbReference type="SUPFAM" id="SSF47473">
    <property type="entry name" value="EF-hand"/>
    <property type="match status" value="1"/>
</dbReference>
<evidence type="ECO:0000256" key="4">
    <source>
        <dbReference type="ARBA" id="ARBA00022449"/>
    </source>
</evidence>
<comment type="similarity">
    <text evidence="2">Belongs to the Ca(2+):cation antiporter (CaCA) (TC 2.A.19) family.</text>
</comment>
<evidence type="ECO:0000256" key="12">
    <source>
        <dbReference type="ARBA" id="ARBA00023016"/>
    </source>
</evidence>
<dbReference type="GO" id="GO:0015369">
    <property type="term" value="F:calcium:proton antiporter activity"/>
    <property type="evidence" value="ECO:0007669"/>
    <property type="project" value="TreeGrafter"/>
</dbReference>
<evidence type="ECO:0000256" key="18">
    <source>
        <dbReference type="SAM" id="SignalP"/>
    </source>
</evidence>
<evidence type="ECO:0000256" key="14">
    <source>
        <dbReference type="ARBA" id="ARBA00023065"/>
    </source>
</evidence>
<evidence type="ECO:0000256" key="2">
    <source>
        <dbReference type="ARBA" id="ARBA00008170"/>
    </source>
</evidence>
<keyword evidence="5" id="KW-1003">Cell membrane</keyword>
<keyword evidence="9" id="KW-0677">Repeat</keyword>
<evidence type="ECO:0000256" key="8">
    <source>
        <dbReference type="ARBA" id="ARBA00022723"/>
    </source>
</evidence>
<reference evidence="21" key="1">
    <citation type="submission" date="2025-08" db="UniProtKB">
        <authorList>
            <consortium name="RefSeq"/>
        </authorList>
    </citation>
    <scope>IDENTIFICATION</scope>
    <source>
        <tissue evidence="21">Leaf</tissue>
    </source>
</reference>
<evidence type="ECO:0000313" key="20">
    <source>
        <dbReference type="Proteomes" id="UP000827889"/>
    </source>
</evidence>
<keyword evidence="15 17" id="KW-0472">Membrane</keyword>
<dbReference type="InterPro" id="IPR004837">
    <property type="entry name" value="NaCa_Exmemb"/>
</dbReference>
<dbReference type="PANTHER" id="PTHR31503">
    <property type="entry name" value="VACUOLAR CALCIUM ION TRANSPORTER"/>
    <property type="match status" value="1"/>
</dbReference>
<dbReference type="Pfam" id="PF01699">
    <property type="entry name" value="Na_Ca_ex"/>
    <property type="match status" value="2"/>
</dbReference>
<dbReference type="InterPro" id="IPR011992">
    <property type="entry name" value="EF-hand-dom_pair"/>
</dbReference>
<dbReference type="GeneID" id="115732116"/>
<keyword evidence="20" id="KW-1185">Reference proteome</keyword>
<keyword evidence="6" id="KW-0109">Calcium transport</keyword>
<feature type="transmembrane region" description="Helical" evidence="17">
    <location>
        <begin position="63"/>
        <end position="87"/>
    </location>
</feature>
<comment type="subcellular location">
    <subcellularLocation>
        <location evidence="1">Cell membrane</location>
        <topology evidence="1">Multi-pass membrane protein</topology>
    </subcellularLocation>
</comment>
<evidence type="ECO:0000256" key="17">
    <source>
        <dbReference type="SAM" id="Phobius"/>
    </source>
</evidence>
<evidence type="ECO:0000256" key="6">
    <source>
        <dbReference type="ARBA" id="ARBA00022568"/>
    </source>
</evidence>
<feature type="transmembrane region" description="Helical" evidence="17">
    <location>
        <begin position="201"/>
        <end position="218"/>
    </location>
</feature>
<dbReference type="PANTHER" id="PTHR31503:SF45">
    <property type="entry name" value="SODIUM_CALCIUM EXCHANGER NCL-LIKE"/>
    <property type="match status" value="1"/>
</dbReference>
<evidence type="ECO:0000256" key="10">
    <source>
        <dbReference type="ARBA" id="ARBA00022837"/>
    </source>
</evidence>
<feature type="signal peptide" evidence="18">
    <location>
        <begin position="1"/>
        <end position="24"/>
    </location>
</feature>
<feature type="transmembrane region" description="Helical" evidence="17">
    <location>
        <begin position="144"/>
        <end position="167"/>
    </location>
</feature>
<dbReference type="SMART" id="SM00054">
    <property type="entry name" value="EFh"/>
    <property type="match status" value="2"/>
</dbReference>
<dbReference type="GO" id="GO:0005509">
    <property type="term" value="F:calcium ion binding"/>
    <property type="evidence" value="ECO:0007669"/>
    <property type="project" value="InterPro"/>
</dbReference>
<feature type="domain" description="EF-hand" evidence="19">
    <location>
        <begin position="292"/>
        <end position="327"/>
    </location>
</feature>
<keyword evidence="18" id="KW-0732">Signal</keyword>
<dbReference type="InterPro" id="IPR004713">
    <property type="entry name" value="CaH_exchang"/>
</dbReference>
<feature type="transmembrane region" description="Helical" evidence="17">
    <location>
        <begin position="424"/>
        <end position="443"/>
    </location>
</feature>
<dbReference type="FunFam" id="1.20.1420.30:FF:000019">
    <property type="entry name" value="Sodium/calcium exchanger NCL2"/>
    <property type="match status" value="1"/>
</dbReference>
<name>A0A8B8N889_9MYRT</name>
<keyword evidence="3" id="KW-0813">Transport</keyword>
<dbReference type="GO" id="GO:0006874">
    <property type="term" value="P:intracellular calcium ion homeostasis"/>
    <property type="evidence" value="ECO:0007669"/>
    <property type="project" value="TreeGrafter"/>
</dbReference>
<evidence type="ECO:0000256" key="1">
    <source>
        <dbReference type="ARBA" id="ARBA00004651"/>
    </source>
</evidence>
<dbReference type="CDD" id="cd00051">
    <property type="entry name" value="EFh"/>
    <property type="match status" value="1"/>
</dbReference>
<feature type="transmembrane region" description="Helical" evidence="17">
    <location>
        <begin position="455"/>
        <end position="474"/>
    </location>
</feature>
<dbReference type="KEGG" id="rarg:115732116"/>
<dbReference type="Proteomes" id="UP000827889">
    <property type="component" value="Chromosome 10"/>
</dbReference>
<dbReference type="PROSITE" id="PS50222">
    <property type="entry name" value="EF_HAND_2"/>
    <property type="match status" value="1"/>
</dbReference>
<feature type="chain" id="PRO_5034715082" evidence="18">
    <location>
        <begin position="25"/>
        <end position="576"/>
    </location>
</feature>
<keyword evidence="8" id="KW-0479">Metal-binding</keyword>
<feature type="transmembrane region" description="Helical" evidence="17">
    <location>
        <begin position="495"/>
        <end position="517"/>
    </location>
</feature>
<dbReference type="Gene3D" id="1.10.238.10">
    <property type="entry name" value="EF-hand"/>
    <property type="match status" value="1"/>
</dbReference>
<evidence type="ECO:0000256" key="15">
    <source>
        <dbReference type="ARBA" id="ARBA00023136"/>
    </source>
</evidence>
<protein>
    <submittedName>
        <fullName evidence="21">Sodium/calcium exchanger NCL2-like</fullName>
    </submittedName>
</protein>
<keyword evidence="4" id="KW-0050">Antiport</keyword>
<dbReference type="RefSeq" id="XP_030518641.1">
    <property type="nucleotide sequence ID" value="XM_030662781.2"/>
</dbReference>
<feature type="transmembrane region" description="Helical" evidence="17">
    <location>
        <begin position="99"/>
        <end position="117"/>
    </location>
</feature>